<dbReference type="InterPro" id="IPR000515">
    <property type="entry name" value="MetI-like"/>
</dbReference>
<name>A0ABV6RYX8_9GAMM</name>
<dbReference type="PANTHER" id="PTHR30193:SF37">
    <property type="entry name" value="INNER MEMBRANE ABC TRANSPORTER PERMEASE PROTEIN YCJO"/>
    <property type="match status" value="1"/>
</dbReference>
<dbReference type="CDD" id="cd06261">
    <property type="entry name" value="TM_PBP2"/>
    <property type="match status" value="1"/>
</dbReference>
<evidence type="ECO:0000256" key="8">
    <source>
        <dbReference type="SAM" id="MobiDB-lite"/>
    </source>
</evidence>
<dbReference type="PANTHER" id="PTHR30193">
    <property type="entry name" value="ABC TRANSPORTER PERMEASE PROTEIN"/>
    <property type="match status" value="1"/>
</dbReference>
<keyword evidence="2 7" id="KW-0813">Transport</keyword>
<evidence type="ECO:0000256" key="3">
    <source>
        <dbReference type="ARBA" id="ARBA00022475"/>
    </source>
</evidence>
<accession>A0ABV6RYX8</accession>
<feature type="transmembrane region" description="Helical" evidence="7">
    <location>
        <begin position="151"/>
        <end position="170"/>
    </location>
</feature>
<feature type="compositionally biased region" description="Basic residues" evidence="8">
    <location>
        <begin position="33"/>
        <end position="44"/>
    </location>
</feature>
<evidence type="ECO:0000256" key="6">
    <source>
        <dbReference type="ARBA" id="ARBA00023136"/>
    </source>
</evidence>
<evidence type="ECO:0000256" key="2">
    <source>
        <dbReference type="ARBA" id="ARBA00022448"/>
    </source>
</evidence>
<dbReference type="Proteomes" id="UP001589896">
    <property type="component" value="Unassembled WGS sequence"/>
</dbReference>
<protein>
    <submittedName>
        <fullName evidence="10">Carbohydrate ABC transporter permease</fullName>
    </submittedName>
</protein>
<evidence type="ECO:0000313" key="10">
    <source>
        <dbReference type="EMBL" id="MFC0682190.1"/>
    </source>
</evidence>
<gene>
    <name evidence="10" type="ORF">ACFFGH_30535</name>
</gene>
<evidence type="ECO:0000259" key="9">
    <source>
        <dbReference type="PROSITE" id="PS50928"/>
    </source>
</evidence>
<feature type="compositionally biased region" description="Basic and acidic residues" evidence="8">
    <location>
        <begin position="13"/>
        <end position="22"/>
    </location>
</feature>
<evidence type="ECO:0000313" key="11">
    <source>
        <dbReference type="Proteomes" id="UP001589896"/>
    </source>
</evidence>
<dbReference type="InterPro" id="IPR035906">
    <property type="entry name" value="MetI-like_sf"/>
</dbReference>
<dbReference type="PROSITE" id="PS50928">
    <property type="entry name" value="ABC_TM1"/>
    <property type="match status" value="1"/>
</dbReference>
<evidence type="ECO:0000256" key="7">
    <source>
        <dbReference type="RuleBase" id="RU363032"/>
    </source>
</evidence>
<evidence type="ECO:0000256" key="5">
    <source>
        <dbReference type="ARBA" id="ARBA00022989"/>
    </source>
</evidence>
<dbReference type="SUPFAM" id="SSF161098">
    <property type="entry name" value="MetI-like"/>
    <property type="match status" value="1"/>
</dbReference>
<keyword evidence="11" id="KW-1185">Reference proteome</keyword>
<keyword evidence="3" id="KW-1003">Cell membrane</keyword>
<keyword evidence="6 7" id="KW-0472">Membrane</keyword>
<comment type="similarity">
    <text evidence="7">Belongs to the binding-protein-dependent transport system permease family.</text>
</comment>
<keyword evidence="5 7" id="KW-1133">Transmembrane helix</keyword>
<feature type="transmembrane region" description="Helical" evidence="7">
    <location>
        <begin position="117"/>
        <end position="139"/>
    </location>
</feature>
<feature type="region of interest" description="Disordered" evidence="8">
    <location>
        <begin position="10"/>
        <end position="44"/>
    </location>
</feature>
<feature type="transmembrane region" description="Helical" evidence="7">
    <location>
        <begin position="306"/>
        <end position="328"/>
    </location>
</feature>
<dbReference type="EMBL" id="JBHLTG010000011">
    <property type="protein sequence ID" value="MFC0682190.1"/>
    <property type="molecule type" value="Genomic_DNA"/>
</dbReference>
<dbReference type="InterPro" id="IPR051393">
    <property type="entry name" value="ABC_transporter_permease"/>
</dbReference>
<organism evidence="10 11">
    <name type="scientific">Lysobacter korlensis</name>
    <dbReference type="NCBI Taxonomy" id="553636"/>
    <lineage>
        <taxon>Bacteria</taxon>
        <taxon>Pseudomonadati</taxon>
        <taxon>Pseudomonadota</taxon>
        <taxon>Gammaproteobacteria</taxon>
        <taxon>Lysobacterales</taxon>
        <taxon>Lysobacteraceae</taxon>
        <taxon>Lysobacter</taxon>
    </lineage>
</organism>
<dbReference type="Pfam" id="PF00528">
    <property type="entry name" value="BPD_transp_1"/>
    <property type="match status" value="1"/>
</dbReference>
<reference evidence="10 11" key="1">
    <citation type="submission" date="2024-09" db="EMBL/GenBank/DDBJ databases">
        <authorList>
            <person name="Sun Q."/>
            <person name="Mori K."/>
        </authorList>
    </citation>
    <scope>NUCLEOTIDE SEQUENCE [LARGE SCALE GENOMIC DNA]</scope>
    <source>
        <strain evidence="10 11">KCTC 23076</strain>
    </source>
</reference>
<comment type="caution">
    <text evidence="10">The sequence shown here is derived from an EMBL/GenBank/DDBJ whole genome shotgun (WGS) entry which is preliminary data.</text>
</comment>
<keyword evidence="4 7" id="KW-0812">Transmembrane</keyword>
<sequence>MGILPLIDQKGVAGRESRHTPEMDMTPSVDRARPRRNPGTRRRYSGTRRNTLAAAAFLAPTLGLIVLLRIVPTGGAVRDSMRQGLPGSLAEPDFVGLEVFTELFQSARFWQSVQQTLIFNVIVNPLQIILALALAVLLTRGLPGTGLWRTLIFLPAAVPLAGSTIVWGIALRPDGPVNGVLALFGVPRQPWFTSPDQVILALIILASWIGIGYWMMFLIAGLNDVPQVYFEAARMDGAGPVRTFFSVTLPMLRRPILFVLVADTVANFVLFAPVQILTSGGPERQSNFLMYDIFHRSFELSDPYTASAQLVILLLLMIAIVVVQFRLLGSTEGEE</sequence>
<feature type="domain" description="ABC transmembrane type-1" evidence="9">
    <location>
        <begin position="113"/>
        <end position="322"/>
    </location>
</feature>
<evidence type="ECO:0000256" key="1">
    <source>
        <dbReference type="ARBA" id="ARBA00004651"/>
    </source>
</evidence>
<feature type="transmembrane region" description="Helical" evidence="7">
    <location>
        <begin position="198"/>
        <end position="220"/>
    </location>
</feature>
<dbReference type="RefSeq" id="WP_386675971.1">
    <property type="nucleotide sequence ID" value="NZ_JBHLTG010000011.1"/>
</dbReference>
<proteinExistence type="inferred from homology"/>
<comment type="subcellular location">
    <subcellularLocation>
        <location evidence="1 7">Cell membrane</location>
        <topology evidence="1 7">Multi-pass membrane protein</topology>
    </subcellularLocation>
</comment>
<dbReference type="Gene3D" id="1.10.3720.10">
    <property type="entry name" value="MetI-like"/>
    <property type="match status" value="1"/>
</dbReference>
<feature type="transmembrane region" description="Helical" evidence="7">
    <location>
        <begin position="51"/>
        <end position="71"/>
    </location>
</feature>
<evidence type="ECO:0000256" key="4">
    <source>
        <dbReference type="ARBA" id="ARBA00022692"/>
    </source>
</evidence>
<feature type="transmembrane region" description="Helical" evidence="7">
    <location>
        <begin position="256"/>
        <end position="277"/>
    </location>
</feature>